<feature type="domain" description="Alpha-D-phosphohexomutase alpha/beta/alpha" evidence="8">
    <location>
        <begin position="175"/>
        <end position="271"/>
    </location>
</feature>
<evidence type="ECO:0000259" key="7">
    <source>
        <dbReference type="Pfam" id="PF02878"/>
    </source>
</evidence>
<organism evidence="10">
    <name type="scientific">marine metagenome</name>
    <dbReference type="NCBI Taxonomy" id="408172"/>
    <lineage>
        <taxon>unclassified sequences</taxon>
        <taxon>metagenomes</taxon>
        <taxon>ecological metagenomes</taxon>
    </lineage>
</organism>
<dbReference type="Pfam" id="PF02878">
    <property type="entry name" value="PGM_PMM_I"/>
    <property type="match status" value="1"/>
</dbReference>
<evidence type="ECO:0000256" key="3">
    <source>
        <dbReference type="ARBA" id="ARBA00022553"/>
    </source>
</evidence>
<dbReference type="GO" id="GO:0046872">
    <property type="term" value="F:metal ion binding"/>
    <property type="evidence" value="ECO:0007669"/>
    <property type="project" value="UniProtKB-KW"/>
</dbReference>
<evidence type="ECO:0000256" key="6">
    <source>
        <dbReference type="ARBA" id="ARBA00023235"/>
    </source>
</evidence>
<evidence type="ECO:0008006" key="11">
    <source>
        <dbReference type="Google" id="ProtNLM"/>
    </source>
</evidence>
<keyword evidence="3" id="KW-0597">Phosphoprotein</keyword>
<comment type="cofactor">
    <cofactor evidence="1">
        <name>Mg(2+)</name>
        <dbReference type="ChEBI" id="CHEBI:18420"/>
    </cofactor>
</comment>
<evidence type="ECO:0000256" key="1">
    <source>
        <dbReference type="ARBA" id="ARBA00001946"/>
    </source>
</evidence>
<dbReference type="SUPFAM" id="SSF53738">
    <property type="entry name" value="Phosphoglucomutase, first 3 domains"/>
    <property type="match status" value="3"/>
</dbReference>
<accession>A0A381SCB9</accession>
<dbReference type="GO" id="GO:0016868">
    <property type="term" value="F:intramolecular phosphotransferase activity"/>
    <property type="evidence" value="ECO:0007669"/>
    <property type="project" value="InterPro"/>
</dbReference>
<dbReference type="SUPFAM" id="SSF55957">
    <property type="entry name" value="Phosphoglucomutase, C-terminal domain"/>
    <property type="match status" value="1"/>
</dbReference>
<dbReference type="PANTHER" id="PTHR43771">
    <property type="entry name" value="PHOSPHOMANNOMUTASE"/>
    <property type="match status" value="1"/>
</dbReference>
<evidence type="ECO:0000259" key="9">
    <source>
        <dbReference type="Pfam" id="PF02880"/>
    </source>
</evidence>
<dbReference type="Pfam" id="PF02880">
    <property type="entry name" value="PGM_PMM_III"/>
    <property type="match status" value="1"/>
</dbReference>
<dbReference type="InterPro" id="IPR005845">
    <property type="entry name" value="A-D-PHexomutase_a/b/a-II"/>
</dbReference>
<reference evidence="10" key="1">
    <citation type="submission" date="2018-05" db="EMBL/GenBank/DDBJ databases">
        <authorList>
            <person name="Lanie J.A."/>
            <person name="Ng W.-L."/>
            <person name="Kazmierczak K.M."/>
            <person name="Andrzejewski T.M."/>
            <person name="Davidsen T.M."/>
            <person name="Wayne K.J."/>
            <person name="Tettelin H."/>
            <person name="Glass J.I."/>
            <person name="Rusch D."/>
            <person name="Podicherti R."/>
            <person name="Tsui H.-C.T."/>
            <person name="Winkler M.E."/>
        </authorList>
    </citation>
    <scope>NUCLEOTIDE SEQUENCE</scope>
</reference>
<feature type="domain" description="Alpha-D-phosphohexomutase alpha/beta/alpha" evidence="9">
    <location>
        <begin position="277"/>
        <end position="389"/>
    </location>
</feature>
<dbReference type="InterPro" id="IPR005844">
    <property type="entry name" value="A-D-PHexomutase_a/b/a-I"/>
</dbReference>
<dbReference type="EMBL" id="UINC01002854">
    <property type="protein sequence ID" value="SVA00951.1"/>
    <property type="molecule type" value="Genomic_DNA"/>
</dbReference>
<proteinExistence type="inferred from homology"/>
<comment type="similarity">
    <text evidence="2">Belongs to the phosphohexose mutase family.</text>
</comment>
<dbReference type="InterPro" id="IPR005841">
    <property type="entry name" value="Alpha-D-phosphohexomutase_SF"/>
</dbReference>
<dbReference type="InterPro" id="IPR005846">
    <property type="entry name" value="A-D-PHexomutase_a/b/a-III"/>
</dbReference>
<protein>
    <recommendedName>
        <fullName evidence="11">Phosphomannomutase/phosphoglucomutase</fullName>
    </recommendedName>
</protein>
<evidence type="ECO:0000256" key="5">
    <source>
        <dbReference type="ARBA" id="ARBA00022842"/>
    </source>
</evidence>
<dbReference type="InterPro" id="IPR016055">
    <property type="entry name" value="A-D-PHexomutase_a/b/a-I/II/III"/>
</dbReference>
<evidence type="ECO:0000256" key="4">
    <source>
        <dbReference type="ARBA" id="ARBA00022723"/>
    </source>
</evidence>
<name>A0A381SCB9_9ZZZZ</name>
<dbReference type="Gene3D" id="3.40.120.10">
    <property type="entry name" value="Alpha-D-Glucose-1,6-Bisphosphate, subunit A, domain 3"/>
    <property type="match status" value="3"/>
</dbReference>
<dbReference type="InterPro" id="IPR036900">
    <property type="entry name" value="A-D-PHexomutase_C_sf"/>
</dbReference>
<keyword evidence="5" id="KW-0460">Magnesium</keyword>
<dbReference type="Gene3D" id="3.30.310.50">
    <property type="entry name" value="Alpha-D-phosphohexomutase, C-terminal domain"/>
    <property type="match status" value="1"/>
</dbReference>
<keyword evidence="4" id="KW-0479">Metal-binding</keyword>
<evidence type="ECO:0000313" key="10">
    <source>
        <dbReference type="EMBL" id="SVA00951.1"/>
    </source>
</evidence>
<dbReference type="Pfam" id="PF02879">
    <property type="entry name" value="PGM_PMM_II"/>
    <property type="match status" value="1"/>
</dbReference>
<evidence type="ECO:0000259" key="8">
    <source>
        <dbReference type="Pfam" id="PF02879"/>
    </source>
</evidence>
<gene>
    <name evidence="10" type="ORF">METZ01_LOCUS53805</name>
</gene>
<dbReference type="CDD" id="cd03089">
    <property type="entry name" value="PMM_PGM"/>
    <property type="match status" value="1"/>
</dbReference>
<keyword evidence="6" id="KW-0413">Isomerase</keyword>
<evidence type="ECO:0000256" key="2">
    <source>
        <dbReference type="ARBA" id="ARBA00010231"/>
    </source>
</evidence>
<dbReference type="PRINTS" id="PR00509">
    <property type="entry name" value="PGMPMM"/>
</dbReference>
<dbReference type="GO" id="GO:0005975">
    <property type="term" value="P:carbohydrate metabolic process"/>
    <property type="evidence" value="ECO:0007669"/>
    <property type="project" value="InterPro"/>
</dbReference>
<dbReference type="AlphaFoldDB" id="A0A381SCB9"/>
<dbReference type="PANTHER" id="PTHR43771:SF2">
    <property type="entry name" value="PHOSPHOMANNOMUTASE_PHOSPHOGLUCOMUTASE"/>
    <property type="match status" value="1"/>
</dbReference>
<sequence>MELTSSKPIDCSLKEYKEDIIIYEKGFREYDARWRYPEQINLPGLQNLGISLGKLILKNGVDGNIIVGHDFRSYSEEVKEALVAGLVASGMNVYDIGLTITPGAYFAQYFLDCMNVAMVTASHNPNGWTGVKMGLNRPLTFETEHMRALKEISLSHPGPSEVKGAYIFQNINKEYLKDLTNKKLIKRKIRAVVACGNGTAGMFAPKALKKIGIEVIPLNCDLDDTFPKYNPNPEDMLMLKDLSKKVLETNSDVGFAFDGDGDRCGFVDDLGREIFADKIGLLIARNISKEIKSSQFIVDIKSTSLFSSDEVLKGNNSEVLYWKTGHSYIKKKTFENNAIAGFERSGHYFFNKPIGRGYDDGILSAIELCKLMDTEKTLKLSELYDELPITYCSPTMSPQCSDHIKYEIINEITSIFENMEKNEEKFSGQMISSLITINGVRVSLGDGSWGLIRASSNSPNLVVVCESPVSKERMEEVFISLDKILKSFPEVGEYDQKI</sequence>
<feature type="domain" description="Alpha-D-phosphohexomutase alpha/beta/alpha" evidence="7">
    <location>
        <begin position="25"/>
        <end position="152"/>
    </location>
</feature>